<reference key="1">
    <citation type="submission" date="2010-11" db="EMBL/GenBank/DDBJ databases">
        <title>The complete sequence of chromosome of Isophaera pallida ATCC 43644.</title>
        <authorList>
            <consortium name="US DOE Joint Genome Institute (JGI-PGF)"/>
            <person name="Lucas S."/>
            <person name="Copeland A."/>
            <person name="Lapidus A."/>
            <person name="Bruce D."/>
            <person name="Goodwin L."/>
            <person name="Pitluck S."/>
            <person name="Kyrpides N."/>
            <person name="Mavromatis K."/>
            <person name="Pagani I."/>
            <person name="Ivanova N."/>
            <person name="Saunders E."/>
            <person name="Brettin T."/>
            <person name="Detter J.C."/>
            <person name="Han C."/>
            <person name="Tapia R."/>
            <person name="Land M."/>
            <person name="Hauser L."/>
            <person name="Markowitz V."/>
            <person name="Cheng J.-F."/>
            <person name="Hugenholtz P."/>
            <person name="Woyke T."/>
            <person name="Wu D."/>
            <person name="Eisen J.A."/>
        </authorList>
    </citation>
    <scope>NUCLEOTIDE SEQUENCE</scope>
    <source>
        <strain>ATCC 43644</strain>
    </source>
</reference>
<gene>
    <name evidence="2" type="ordered locus">Isop_1398</name>
</gene>
<dbReference type="Proteomes" id="UP000008631">
    <property type="component" value="Chromosome"/>
</dbReference>
<accession>E8QXE2</accession>
<evidence type="ECO:0000313" key="3">
    <source>
        <dbReference type="Proteomes" id="UP000008631"/>
    </source>
</evidence>
<dbReference type="HOGENOM" id="CLU_2916385_0_0_0"/>
<feature type="region of interest" description="Disordered" evidence="1">
    <location>
        <begin position="32"/>
        <end position="61"/>
    </location>
</feature>
<evidence type="ECO:0000313" key="2">
    <source>
        <dbReference type="EMBL" id="ADV61983.1"/>
    </source>
</evidence>
<dbReference type="InParanoid" id="E8QXE2"/>
<sequence length="61" mass="6986">MTFVHAGPLGFERVCPLLDHFSDRKSRWLPSMNLDRREDRGSGPEVPTDASTMRRARLGCR</sequence>
<name>E8QXE2_ISOPI</name>
<dbReference type="AlphaFoldDB" id="E8QXE2"/>
<reference evidence="2 3" key="2">
    <citation type="journal article" date="2011" name="Stand. Genomic Sci.">
        <title>Complete genome sequence of Isosphaera pallida type strain (IS1B).</title>
        <authorList>
            <consortium name="US DOE Joint Genome Institute (JGI-PGF)"/>
            <person name="Goker M."/>
            <person name="Cleland D."/>
            <person name="Saunders E."/>
            <person name="Lapidus A."/>
            <person name="Nolan M."/>
            <person name="Lucas S."/>
            <person name="Hammon N."/>
            <person name="Deshpande S."/>
            <person name="Cheng J.F."/>
            <person name="Tapia R."/>
            <person name="Han C."/>
            <person name="Goodwin L."/>
            <person name="Pitluck S."/>
            <person name="Liolios K."/>
            <person name="Pagani I."/>
            <person name="Ivanova N."/>
            <person name="Mavromatis K."/>
            <person name="Pati A."/>
            <person name="Chen A."/>
            <person name="Palaniappan K."/>
            <person name="Land M."/>
            <person name="Hauser L."/>
            <person name="Chang Y.J."/>
            <person name="Jeffries C.D."/>
            <person name="Detter J.C."/>
            <person name="Beck B."/>
            <person name="Woyke T."/>
            <person name="Bristow J."/>
            <person name="Eisen J.A."/>
            <person name="Markowitz V."/>
            <person name="Hugenholtz P."/>
            <person name="Kyrpides N.C."/>
            <person name="Klenk H.P."/>
        </authorList>
    </citation>
    <scope>NUCLEOTIDE SEQUENCE [LARGE SCALE GENOMIC DNA]</scope>
    <source>
        <strain evidence="3">ATCC 43644 / DSM 9630 / IS1B</strain>
    </source>
</reference>
<proteinExistence type="predicted"/>
<keyword evidence="3" id="KW-1185">Reference proteome</keyword>
<organism evidence="2 3">
    <name type="scientific">Isosphaera pallida (strain ATCC 43644 / DSM 9630 / IS1B)</name>
    <dbReference type="NCBI Taxonomy" id="575540"/>
    <lineage>
        <taxon>Bacteria</taxon>
        <taxon>Pseudomonadati</taxon>
        <taxon>Planctomycetota</taxon>
        <taxon>Planctomycetia</taxon>
        <taxon>Isosphaerales</taxon>
        <taxon>Isosphaeraceae</taxon>
        <taxon>Isosphaera</taxon>
    </lineage>
</organism>
<protein>
    <submittedName>
        <fullName evidence="2">Uncharacterized protein</fullName>
    </submittedName>
</protein>
<dbReference type="STRING" id="575540.Isop_1398"/>
<evidence type="ECO:0000256" key="1">
    <source>
        <dbReference type="SAM" id="MobiDB-lite"/>
    </source>
</evidence>
<dbReference type="EMBL" id="CP002353">
    <property type="protein sequence ID" value="ADV61983.1"/>
    <property type="molecule type" value="Genomic_DNA"/>
</dbReference>
<dbReference type="KEGG" id="ipa:Isop_1398"/>